<dbReference type="Proteomes" id="UP000238274">
    <property type="component" value="Unassembled WGS sequence"/>
</dbReference>
<dbReference type="VEuPathDB" id="FungiDB:PSTT_06104"/>
<keyword evidence="2" id="KW-1185">Reference proteome</keyword>
<evidence type="ECO:0000313" key="1">
    <source>
        <dbReference type="EMBL" id="POW07331.1"/>
    </source>
</evidence>
<name>A0A2S4VCU3_9BASI</name>
<proteinExistence type="predicted"/>
<reference evidence="1 2" key="1">
    <citation type="submission" date="2017-12" db="EMBL/GenBank/DDBJ databases">
        <title>Gene loss provides genomic basis for host adaptation in cereal stripe rust fungi.</title>
        <authorList>
            <person name="Xia C."/>
        </authorList>
    </citation>
    <scope>NUCLEOTIDE SEQUENCE [LARGE SCALE GENOMIC DNA]</scope>
    <source>
        <strain evidence="1 2">93TX-2</strain>
    </source>
</reference>
<dbReference type="AlphaFoldDB" id="A0A2S4VCU3"/>
<organism evidence="1 2">
    <name type="scientific">Puccinia striiformis</name>
    <dbReference type="NCBI Taxonomy" id="27350"/>
    <lineage>
        <taxon>Eukaryota</taxon>
        <taxon>Fungi</taxon>
        <taxon>Dikarya</taxon>
        <taxon>Basidiomycota</taxon>
        <taxon>Pucciniomycotina</taxon>
        <taxon>Pucciniomycetes</taxon>
        <taxon>Pucciniales</taxon>
        <taxon>Pucciniaceae</taxon>
        <taxon>Puccinia</taxon>
    </lineage>
</organism>
<reference evidence="2" key="2">
    <citation type="journal article" date="2018" name="BMC Genomics">
        <title>Genomic insights into host adaptation between the wheat stripe rust pathogen (Puccinia striiformis f. sp. tritici) and the barley stripe rust pathogen (Puccinia striiformis f. sp. hordei).</title>
        <authorList>
            <person name="Xia C."/>
            <person name="Wang M."/>
            <person name="Yin C."/>
            <person name="Cornejo O.E."/>
            <person name="Hulbert S.H."/>
            <person name="Chen X."/>
        </authorList>
    </citation>
    <scope>NUCLEOTIDE SEQUENCE [LARGE SCALE GENOMIC DNA]</scope>
    <source>
        <strain evidence="2">93TX-2</strain>
    </source>
</reference>
<reference evidence="2" key="3">
    <citation type="journal article" date="2018" name="Mol. Plant Microbe Interact.">
        <title>Genome sequence resources for the wheat stripe rust pathogen (Puccinia striiformis f. sp. tritici) and the barley stripe rust pathogen (Puccinia striiformis f. sp. hordei).</title>
        <authorList>
            <person name="Xia C."/>
            <person name="Wang M."/>
            <person name="Yin C."/>
            <person name="Cornejo O.E."/>
            <person name="Hulbert S.H."/>
            <person name="Chen X."/>
        </authorList>
    </citation>
    <scope>NUCLEOTIDE SEQUENCE [LARGE SCALE GENOMIC DNA]</scope>
    <source>
        <strain evidence="2">93TX-2</strain>
    </source>
</reference>
<comment type="caution">
    <text evidence="1">The sequence shown here is derived from an EMBL/GenBank/DDBJ whole genome shotgun (WGS) entry which is preliminary data.</text>
</comment>
<dbReference type="VEuPathDB" id="FungiDB:PSHT_09988"/>
<dbReference type="EMBL" id="PKSM01000148">
    <property type="protein sequence ID" value="POW07331.1"/>
    <property type="molecule type" value="Genomic_DNA"/>
</dbReference>
<sequence>MKWEDQTTLKGIVNDHLPLPQKPQRYRRLPPVPPRMNPNYQAHLQQYCAHAPPLLNSGPQLSQTWHSTPQPPGILSCSDPNTSFQGPQRMIHVTPQRTKHHVQFQASGQPPTQEPLVPNFFTLSPTGKRIFSPEKSLDDMPDGLNVTHPTHGTLQGQLFNTRGGQHHLDAGASVP</sequence>
<gene>
    <name evidence="1" type="ORF">PSHT_09988</name>
</gene>
<evidence type="ECO:0000313" key="2">
    <source>
        <dbReference type="Proteomes" id="UP000238274"/>
    </source>
</evidence>
<protein>
    <submittedName>
        <fullName evidence="1">Uncharacterized protein</fullName>
    </submittedName>
</protein>
<accession>A0A2S4VCU3</accession>